<accession>A0AAD1R4K1</accession>
<evidence type="ECO:0000313" key="2">
    <source>
        <dbReference type="Proteomes" id="UP001295444"/>
    </source>
</evidence>
<dbReference type="EMBL" id="OW240912">
    <property type="protein sequence ID" value="CAH2223722.1"/>
    <property type="molecule type" value="Genomic_DNA"/>
</dbReference>
<reference evidence="1" key="1">
    <citation type="submission" date="2022-03" db="EMBL/GenBank/DDBJ databases">
        <authorList>
            <person name="Alioto T."/>
            <person name="Alioto T."/>
            <person name="Gomez Garrido J."/>
        </authorList>
    </citation>
    <scope>NUCLEOTIDE SEQUENCE</scope>
</reference>
<protein>
    <submittedName>
        <fullName evidence="1">Uncharacterized protein</fullName>
    </submittedName>
</protein>
<sequence>MQPIPALAAFDYVAPGVLHCSPLLPGSGAILASTRTVLGAHQQTLKNRGNLPYSKMTHVLCPYELGNTFASVSESLNRIFQNFWSKFESRLQAFG</sequence>
<name>A0AAD1R4K1_PELCU</name>
<dbReference type="Proteomes" id="UP001295444">
    <property type="component" value="Chromosome 01"/>
</dbReference>
<dbReference type="AlphaFoldDB" id="A0AAD1R4K1"/>
<feature type="non-terminal residue" evidence="1">
    <location>
        <position position="95"/>
    </location>
</feature>
<organism evidence="1 2">
    <name type="scientific">Pelobates cultripes</name>
    <name type="common">Western spadefoot toad</name>
    <dbReference type="NCBI Taxonomy" id="61616"/>
    <lineage>
        <taxon>Eukaryota</taxon>
        <taxon>Metazoa</taxon>
        <taxon>Chordata</taxon>
        <taxon>Craniata</taxon>
        <taxon>Vertebrata</taxon>
        <taxon>Euteleostomi</taxon>
        <taxon>Amphibia</taxon>
        <taxon>Batrachia</taxon>
        <taxon>Anura</taxon>
        <taxon>Pelobatoidea</taxon>
        <taxon>Pelobatidae</taxon>
        <taxon>Pelobates</taxon>
    </lineage>
</organism>
<evidence type="ECO:0000313" key="1">
    <source>
        <dbReference type="EMBL" id="CAH2223722.1"/>
    </source>
</evidence>
<gene>
    <name evidence="1" type="ORF">PECUL_23A025777</name>
</gene>
<keyword evidence="2" id="KW-1185">Reference proteome</keyword>
<proteinExistence type="predicted"/>